<comment type="caution">
    <text evidence="1">The sequence shown here is derived from an EMBL/GenBank/DDBJ whole genome shotgun (WGS) entry which is preliminary data.</text>
</comment>
<proteinExistence type="predicted"/>
<evidence type="ECO:0000313" key="2">
    <source>
        <dbReference type="Proteomes" id="UP001208771"/>
    </source>
</evidence>
<dbReference type="AlphaFoldDB" id="A0AAE3SUT4"/>
<gene>
    <name evidence="1" type="ORF">NOF55_10035</name>
</gene>
<name>A0AAE3SUT4_9HYPH</name>
<organism evidence="1 2">
    <name type="scientific">Ectorhizobium quercum</name>
    <dbReference type="NCBI Taxonomy" id="2965071"/>
    <lineage>
        <taxon>Bacteria</taxon>
        <taxon>Pseudomonadati</taxon>
        <taxon>Pseudomonadota</taxon>
        <taxon>Alphaproteobacteria</taxon>
        <taxon>Hyphomicrobiales</taxon>
        <taxon>Rhizobiaceae</taxon>
        <taxon>Ectorhizobium</taxon>
    </lineage>
</organism>
<dbReference type="RefSeq" id="WP_306411235.1">
    <property type="nucleotide sequence ID" value="NZ_JANFPI010000003.1"/>
</dbReference>
<reference evidence="1" key="1">
    <citation type="submission" date="2022-07" db="EMBL/GenBank/DDBJ databases">
        <title>Ectorhizobium quercum gen.nov., sp. nov.</title>
        <authorList>
            <person name="Ma T."/>
            <person name="Li Y."/>
        </authorList>
    </citation>
    <scope>NUCLEOTIDE SEQUENCE</scope>
    <source>
        <strain evidence="1">BDR2-2</strain>
    </source>
</reference>
<dbReference type="Proteomes" id="UP001208771">
    <property type="component" value="Unassembled WGS sequence"/>
</dbReference>
<dbReference type="EMBL" id="JANFPI010000003">
    <property type="protein sequence ID" value="MCX8997447.1"/>
    <property type="molecule type" value="Genomic_DNA"/>
</dbReference>
<keyword evidence="2" id="KW-1185">Reference proteome</keyword>
<sequence>MRDTMRSTTFRARGDTGVVYTVVQMRSLPGGKDEVEFALSDGRKVEKVGEEQFEIVATKELISRI</sequence>
<protein>
    <submittedName>
        <fullName evidence="1">Uncharacterized protein</fullName>
    </submittedName>
</protein>
<accession>A0AAE3SUT4</accession>
<evidence type="ECO:0000313" key="1">
    <source>
        <dbReference type="EMBL" id="MCX8997447.1"/>
    </source>
</evidence>